<keyword evidence="3" id="KW-1185">Reference proteome</keyword>
<evidence type="ECO:0008006" key="4">
    <source>
        <dbReference type="Google" id="ProtNLM"/>
    </source>
</evidence>
<accession>A0ABN5LB99</accession>
<keyword evidence="1" id="KW-0472">Membrane</keyword>
<organism evidence="2 3">
    <name type="scientific">Lactobacillus kullabergensis</name>
    <dbReference type="NCBI Taxonomy" id="1218493"/>
    <lineage>
        <taxon>Bacteria</taxon>
        <taxon>Bacillati</taxon>
        <taxon>Bacillota</taxon>
        <taxon>Bacilli</taxon>
        <taxon>Lactobacillales</taxon>
        <taxon>Lactobacillaceae</taxon>
        <taxon>Lactobacillus</taxon>
    </lineage>
</organism>
<feature type="transmembrane region" description="Helical" evidence="1">
    <location>
        <begin position="48"/>
        <end position="72"/>
    </location>
</feature>
<gene>
    <name evidence="2" type="ORF">DKL58_02540</name>
</gene>
<reference evidence="2 3" key="1">
    <citation type="submission" date="2018-05" db="EMBL/GenBank/DDBJ databases">
        <title>Reference genomes for bee gut microbiota database.</title>
        <authorList>
            <person name="Ellegaard K.M."/>
        </authorList>
    </citation>
    <scope>NUCLEOTIDE SEQUENCE [LARGE SCALE GENOMIC DNA]</scope>
    <source>
        <strain evidence="2 3">ESL0186</strain>
    </source>
</reference>
<evidence type="ECO:0000256" key="1">
    <source>
        <dbReference type="SAM" id="Phobius"/>
    </source>
</evidence>
<dbReference type="EMBL" id="CP029477">
    <property type="protein sequence ID" value="AWM74914.1"/>
    <property type="molecule type" value="Genomic_DNA"/>
</dbReference>
<dbReference type="Proteomes" id="UP000246036">
    <property type="component" value="Chromosome"/>
</dbReference>
<name>A0ABN5LB99_9LACO</name>
<keyword evidence="1" id="KW-1133">Transmembrane helix</keyword>
<evidence type="ECO:0000313" key="3">
    <source>
        <dbReference type="Proteomes" id="UP000246036"/>
    </source>
</evidence>
<dbReference type="RefSeq" id="WP_109585978.1">
    <property type="nucleotide sequence ID" value="NZ_CP029477.1"/>
</dbReference>
<evidence type="ECO:0000313" key="2">
    <source>
        <dbReference type="EMBL" id="AWM74914.1"/>
    </source>
</evidence>
<protein>
    <recommendedName>
        <fullName evidence="4">Immunity protein</fullName>
    </recommendedName>
</protein>
<keyword evidence="1" id="KW-0812">Transmembrane</keyword>
<proteinExistence type="predicted"/>
<sequence length="75" mass="8110">MTNFLTSAAFLMIVAVIMMALGSYQIVNSVVYIRGILHKGTNNGFMPLAMWTSLIIGLALLIIGIAGIVMTFRGF</sequence>
<feature type="transmembrane region" description="Helical" evidence="1">
    <location>
        <begin position="6"/>
        <end position="27"/>
    </location>
</feature>